<keyword evidence="5" id="KW-0539">Nucleus</keyword>
<dbReference type="InterPro" id="IPR009072">
    <property type="entry name" value="Histone-fold"/>
</dbReference>
<gene>
    <name evidence="6" type="ORF">MERGE_002400</name>
</gene>
<evidence type="ECO:0000256" key="3">
    <source>
        <dbReference type="ARBA" id="ARBA00023015"/>
    </source>
</evidence>
<dbReference type="Proteomes" id="UP000663699">
    <property type="component" value="Chromosome 5"/>
</dbReference>
<name>A0A899FXS5_9ASCO</name>
<organism evidence="6 7">
    <name type="scientific">Pneumocystis wakefieldiae</name>
    <dbReference type="NCBI Taxonomy" id="38082"/>
    <lineage>
        <taxon>Eukaryota</taxon>
        <taxon>Fungi</taxon>
        <taxon>Dikarya</taxon>
        <taxon>Ascomycota</taxon>
        <taxon>Taphrinomycotina</taxon>
        <taxon>Pneumocystomycetes</taxon>
        <taxon>Pneumocystaceae</taxon>
        <taxon>Pneumocystis</taxon>
    </lineage>
</organism>
<dbReference type="EMBL" id="CP054536">
    <property type="protein sequence ID" value="QSL65095.1"/>
    <property type="molecule type" value="Genomic_DNA"/>
</dbReference>
<protein>
    <recommendedName>
        <fullName evidence="8">Transcription initiation factor TFIID subunit 9</fullName>
    </recommendedName>
</protein>
<dbReference type="GO" id="GO:0051123">
    <property type="term" value="P:RNA polymerase II preinitiation complex assembly"/>
    <property type="evidence" value="ECO:0007669"/>
    <property type="project" value="TreeGrafter"/>
</dbReference>
<comment type="similarity">
    <text evidence="2">Belongs to the TAF9 family.</text>
</comment>
<dbReference type="GO" id="GO:0000124">
    <property type="term" value="C:SAGA complex"/>
    <property type="evidence" value="ECO:0007669"/>
    <property type="project" value="TreeGrafter"/>
</dbReference>
<dbReference type="PANTHER" id="PTHR48068:SF4">
    <property type="entry name" value="TATA-BOX BINDING PROTEIN ASSOCIATED FACTOR 9"/>
    <property type="match status" value="1"/>
</dbReference>
<evidence type="ECO:0008006" key="8">
    <source>
        <dbReference type="Google" id="ProtNLM"/>
    </source>
</evidence>
<proteinExistence type="inferred from homology"/>
<dbReference type="GO" id="GO:0003713">
    <property type="term" value="F:transcription coactivator activity"/>
    <property type="evidence" value="ECO:0007669"/>
    <property type="project" value="TreeGrafter"/>
</dbReference>
<dbReference type="CDD" id="cd07979">
    <property type="entry name" value="HFD_TAF9"/>
    <property type="match status" value="1"/>
</dbReference>
<dbReference type="Gene3D" id="1.10.20.10">
    <property type="entry name" value="Histone, subunit A"/>
    <property type="match status" value="1"/>
</dbReference>
<accession>A0A899FXS5</accession>
<dbReference type="OrthoDB" id="341924at2759"/>
<dbReference type="GO" id="GO:0016251">
    <property type="term" value="F:RNA polymerase II general transcription initiation factor activity"/>
    <property type="evidence" value="ECO:0007669"/>
    <property type="project" value="TreeGrafter"/>
</dbReference>
<evidence type="ECO:0000256" key="1">
    <source>
        <dbReference type="ARBA" id="ARBA00004123"/>
    </source>
</evidence>
<dbReference type="PANTHER" id="PTHR48068">
    <property type="entry name" value="TAF9 RNA POLYMERASE II, TATA BOX-BINDING PROTEIN (TBP)-ASSOCIATED FACTOR"/>
    <property type="match status" value="1"/>
</dbReference>
<dbReference type="Pfam" id="PF02291">
    <property type="entry name" value="TFIID-31kDa"/>
    <property type="match status" value="1"/>
</dbReference>
<evidence type="ECO:0000256" key="2">
    <source>
        <dbReference type="ARBA" id="ARBA00007646"/>
    </source>
</evidence>
<dbReference type="GO" id="GO:0046982">
    <property type="term" value="F:protein heterodimerization activity"/>
    <property type="evidence" value="ECO:0007669"/>
    <property type="project" value="InterPro"/>
</dbReference>
<comment type="subcellular location">
    <subcellularLocation>
        <location evidence="1">Nucleus</location>
    </subcellularLocation>
</comment>
<dbReference type="InterPro" id="IPR051431">
    <property type="entry name" value="TFIID_subunit_9"/>
</dbReference>
<keyword evidence="4" id="KW-0804">Transcription</keyword>
<evidence type="ECO:0000256" key="4">
    <source>
        <dbReference type="ARBA" id="ARBA00023163"/>
    </source>
</evidence>
<sequence length="142" mass="16250">MSEEAPREQKRIPRDARIVHLILASLGVEAYQQNVPLQLLTFAHRYTHQVLQDALVYSDYARPEGATALTVEDIRLAIASQVNNSFRGPPPKEFLLELASERNRKPLPPIYPTYNLRLPPKKYLLAAPNWDFDIQKSKSEDV</sequence>
<dbReference type="InterPro" id="IPR003162">
    <property type="entry name" value="TFIID-31"/>
</dbReference>
<evidence type="ECO:0000313" key="7">
    <source>
        <dbReference type="Proteomes" id="UP000663699"/>
    </source>
</evidence>
<keyword evidence="3" id="KW-0805">Transcription regulation</keyword>
<keyword evidence="7" id="KW-1185">Reference proteome</keyword>
<dbReference type="AlphaFoldDB" id="A0A899FXS5"/>
<reference evidence="6" key="1">
    <citation type="submission" date="2020-06" db="EMBL/GenBank/DDBJ databases">
        <title>Genomes of multiple members of Pneumocystis genus reveal paths to human pathogen Pneumocystis jirovecii.</title>
        <authorList>
            <person name="Cisse O.H."/>
            <person name="Ma L."/>
            <person name="Dekker J."/>
            <person name="Khil P."/>
            <person name="Jo J."/>
            <person name="Brenchley J."/>
            <person name="Blair R."/>
            <person name="Pahar B."/>
            <person name="Chabe M."/>
            <person name="Van Rompay K.A."/>
            <person name="Keesler R."/>
            <person name="Sukura A."/>
            <person name="Hirsch V."/>
            <person name="Kutty G."/>
            <person name="Liu Y."/>
            <person name="Peng L."/>
            <person name="Chen J."/>
            <person name="Song J."/>
            <person name="Weissenbacher-Lang C."/>
            <person name="Xu J."/>
            <person name="Upham N.S."/>
            <person name="Stajich J.E."/>
            <person name="Cuomo C.A."/>
            <person name="Cushion M.T."/>
            <person name="Kovacs J.A."/>
        </authorList>
    </citation>
    <scope>NUCLEOTIDE SEQUENCE</scope>
    <source>
        <strain evidence="6">2A</strain>
    </source>
</reference>
<dbReference type="SUPFAM" id="SSF47113">
    <property type="entry name" value="Histone-fold"/>
    <property type="match status" value="1"/>
</dbReference>
<evidence type="ECO:0000256" key="5">
    <source>
        <dbReference type="ARBA" id="ARBA00023242"/>
    </source>
</evidence>
<dbReference type="GO" id="GO:0005669">
    <property type="term" value="C:transcription factor TFIID complex"/>
    <property type="evidence" value="ECO:0007669"/>
    <property type="project" value="TreeGrafter"/>
</dbReference>
<evidence type="ECO:0000313" key="6">
    <source>
        <dbReference type="EMBL" id="QSL65095.1"/>
    </source>
</evidence>